<dbReference type="Pfam" id="PF02875">
    <property type="entry name" value="Mur_ligase_C"/>
    <property type="match status" value="1"/>
</dbReference>
<comment type="catalytic activity">
    <reaction evidence="10 11">
        <text>D-alanyl-D-alanine + UDP-N-acetyl-alpha-D-muramoyl-L-alanyl-gamma-D-glutamyl-meso-2,6-diaminopimelate + ATP = UDP-N-acetyl-alpha-D-muramoyl-L-alanyl-gamma-D-glutamyl-meso-2,6-diaminopimeloyl-D-alanyl-D-alanine + ADP + phosphate + H(+)</text>
        <dbReference type="Rhea" id="RHEA:28374"/>
        <dbReference type="ChEBI" id="CHEBI:15378"/>
        <dbReference type="ChEBI" id="CHEBI:30616"/>
        <dbReference type="ChEBI" id="CHEBI:43474"/>
        <dbReference type="ChEBI" id="CHEBI:57822"/>
        <dbReference type="ChEBI" id="CHEBI:61386"/>
        <dbReference type="ChEBI" id="CHEBI:83905"/>
        <dbReference type="ChEBI" id="CHEBI:456216"/>
        <dbReference type="EC" id="6.3.2.10"/>
    </reaction>
</comment>
<dbReference type="SUPFAM" id="SSF63418">
    <property type="entry name" value="MurE/MurF N-terminal domain"/>
    <property type="match status" value="1"/>
</dbReference>
<keyword evidence="9 10" id="KW-0961">Cell wall biogenesis/degradation</keyword>
<evidence type="ECO:0000256" key="5">
    <source>
        <dbReference type="ARBA" id="ARBA00022840"/>
    </source>
</evidence>
<dbReference type="GO" id="GO:0051301">
    <property type="term" value="P:cell division"/>
    <property type="evidence" value="ECO:0007669"/>
    <property type="project" value="UniProtKB-KW"/>
</dbReference>
<keyword evidence="3 10" id="KW-0132">Cell division</keyword>
<dbReference type="Pfam" id="PF01225">
    <property type="entry name" value="Mur_ligase"/>
    <property type="match status" value="1"/>
</dbReference>
<dbReference type="Gene3D" id="3.90.190.20">
    <property type="entry name" value="Mur ligase, C-terminal domain"/>
    <property type="match status" value="1"/>
</dbReference>
<dbReference type="GO" id="GO:0008766">
    <property type="term" value="F:UDP-N-acetylmuramoylalanyl-D-glutamyl-2,6-diaminopimelate-D-alanyl-D-alanine ligase activity"/>
    <property type="evidence" value="ECO:0007669"/>
    <property type="project" value="RHEA"/>
</dbReference>
<keyword evidence="2 10" id="KW-0436">Ligase</keyword>
<evidence type="ECO:0000259" key="14">
    <source>
        <dbReference type="Pfam" id="PF08245"/>
    </source>
</evidence>
<name>A0A2P5T232_9GAMM</name>
<dbReference type="GO" id="GO:0005524">
    <property type="term" value="F:ATP binding"/>
    <property type="evidence" value="ECO:0007669"/>
    <property type="project" value="UniProtKB-UniRule"/>
</dbReference>
<keyword evidence="8 10" id="KW-0131">Cell cycle</keyword>
<comment type="pathway">
    <text evidence="10 11">Cell wall biogenesis; peptidoglycan biosynthesis.</text>
</comment>
<evidence type="ECO:0000313" key="15">
    <source>
        <dbReference type="EMBL" id="PPI88649.1"/>
    </source>
</evidence>
<feature type="domain" description="Mur ligase N-terminal catalytic" evidence="12">
    <location>
        <begin position="25"/>
        <end position="70"/>
    </location>
</feature>
<feature type="domain" description="Mur ligase C-terminal" evidence="13">
    <location>
        <begin position="322"/>
        <end position="435"/>
    </location>
</feature>
<evidence type="ECO:0000313" key="16">
    <source>
        <dbReference type="Proteomes" id="UP000295937"/>
    </source>
</evidence>
<organism evidence="15 16">
    <name type="scientific">Candidatus Pantoea edessiphila</name>
    <dbReference type="NCBI Taxonomy" id="2044610"/>
    <lineage>
        <taxon>Bacteria</taxon>
        <taxon>Pseudomonadati</taxon>
        <taxon>Pseudomonadota</taxon>
        <taxon>Gammaproteobacteria</taxon>
        <taxon>Enterobacterales</taxon>
        <taxon>Erwiniaceae</taxon>
        <taxon>Pantoea</taxon>
    </lineage>
</organism>
<dbReference type="PANTHER" id="PTHR43024">
    <property type="entry name" value="UDP-N-ACETYLMURAMOYL-TRIPEPTIDE--D-ALANYL-D-ALANINE LIGASE"/>
    <property type="match status" value="1"/>
</dbReference>
<dbReference type="InterPro" id="IPR036615">
    <property type="entry name" value="Mur_ligase_C_dom_sf"/>
</dbReference>
<evidence type="ECO:0000259" key="13">
    <source>
        <dbReference type="Pfam" id="PF02875"/>
    </source>
</evidence>
<dbReference type="OrthoDB" id="9801978at2"/>
<evidence type="ECO:0000259" key="12">
    <source>
        <dbReference type="Pfam" id="PF01225"/>
    </source>
</evidence>
<dbReference type="InterPro" id="IPR013221">
    <property type="entry name" value="Mur_ligase_cen"/>
</dbReference>
<comment type="similarity">
    <text evidence="10">Belongs to the MurCDEF family. MurF subfamily.</text>
</comment>
<dbReference type="Proteomes" id="UP000295937">
    <property type="component" value="Unassembled WGS sequence"/>
</dbReference>
<dbReference type="InterPro" id="IPR004101">
    <property type="entry name" value="Mur_ligase_C"/>
</dbReference>
<accession>A0A2P5T232</accession>
<evidence type="ECO:0000256" key="10">
    <source>
        <dbReference type="HAMAP-Rule" id="MF_02019"/>
    </source>
</evidence>
<evidence type="ECO:0000256" key="3">
    <source>
        <dbReference type="ARBA" id="ARBA00022618"/>
    </source>
</evidence>
<dbReference type="GO" id="GO:0009252">
    <property type="term" value="P:peptidoglycan biosynthetic process"/>
    <property type="evidence" value="ECO:0007669"/>
    <property type="project" value="UniProtKB-UniRule"/>
</dbReference>
<feature type="binding site" evidence="10">
    <location>
        <begin position="107"/>
        <end position="113"/>
    </location>
    <ligand>
        <name>ATP</name>
        <dbReference type="ChEBI" id="CHEBI:30616"/>
    </ligand>
</feature>
<dbReference type="SUPFAM" id="SSF53623">
    <property type="entry name" value="MurD-like peptide ligases, catalytic domain"/>
    <property type="match status" value="1"/>
</dbReference>
<keyword evidence="1 10" id="KW-0963">Cytoplasm</keyword>
<dbReference type="EC" id="6.3.2.10" evidence="10 11"/>
<keyword evidence="7 10" id="KW-0573">Peptidoglycan synthesis</keyword>
<evidence type="ECO:0000256" key="7">
    <source>
        <dbReference type="ARBA" id="ARBA00022984"/>
    </source>
</evidence>
<dbReference type="InterPro" id="IPR035911">
    <property type="entry name" value="MurE/MurF_N"/>
</dbReference>
<dbReference type="GO" id="GO:0008360">
    <property type="term" value="P:regulation of cell shape"/>
    <property type="evidence" value="ECO:0007669"/>
    <property type="project" value="UniProtKB-KW"/>
</dbReference>
<comment type="caution">
    <text evidence="15">The sequence shown here is derived from an EMBL/GenBank/DDBJ whole genome shotgun (WGS) entry which is preliminary data.</text>
</comment>
<dbReference type="GO" id="GO:0047480">
    <property type="term" value="F:UDP-N-acetylmuramoyl-tripeptide-D-alanyl-D-alanine ligase activity"/>
    <property type="evidence" value="ECO:0007669"/>
    <property type="project" value="UniProtKB-UniRule"/>
</dbReference>
<dbReference type="HAMAP" id="MF_02019">
    <property type="entry name" value="MurF"/>
    <property type="match status" value="1"/>
</dbReference>
<evidence type="ECO:0000256" key="9">
    <source>
        <dbReference type="ARBA" id="ARBA00023316"/>
    </source>
</evidence>
<comment type="subcellular location">
    <subcellularLocation>
        <location evidence="10 11">Cytoplasm</location>
    </subcellularLocation>
</comment>
<dbReference type="Pfam" id="PF08245">
    <property type="entry name" value="Mur_ligase_M"/>
    <property type="match status" value="1"/>
</dbReference>
<proteinExistence type="inferred from homology"/>
<dbReference type="InterPro" id="IPR000713">
    <property type="entry name" value="Mur_ligase_N"/>
</dbReference>
<dbReference type="AlphaFoldDB" id="A0A2P5T232"/>
<keyword evidence="4 10" id="KW-0547">Nucleotide-binding</keyword>
<dbReference type="GO" id="GO:0071555">
    <property type="term" value="P:cell wall organization"/>
    <property type="evidence" value="ECO:0007669"/>
    <property type="project" value="UniProtKB-KW"/>
</dbReference>
<evidence type="ECO:0000256" key="6">
    <source>
        <dbReference type="ARBA" id="ARBA00022960"/>
    </source>
</evidence>
<sequence>MITFSLSELSEIINGKLHGNDLLLNNISIDSRNVKSNTLFIAIIGKRFDAHNFAVDAVNNGAKALLISRYLPISVPQIIVQDTSLALGALSSWVRKQVSARVVALTGSSGKTSVKEITASIFRECGKTLCNKNNLNNKLGVPITLSELTKEHKYVVIEIGASNLGEIDYMTKLISPENALVNNISLAHLEGFGSLSNIAKAKGEIFNNLPPKGIAIINADSNDWLNWKNHLNERTVWSFSLKNNNSNFFAYNIKINQTNTSFFMQTPYGIIQSFIKLTGKHNIYNALAAAALSLSVGIPLKAVNNGLSKFHALPGRLFPIYLSKHQIVLDDSYNANVASMEAAIEVLSLMPGYRVMVVADMAELGKDSKQLHRELGIYIRNKAIDLVISIGNLSFLVGKYSKKGEHFKNKNLLIKRLELLLLEHTKITILIKGSRSSAMEKVVEGLLQNKKYDCFSI</sequence>
<keyword evidence="6 10" id="KW-0133">Cell shape</keyword>
<feature type="domain" description="Mur ligase central" evidence="14">
    <location>
        <begin position="106"/>
        <end position="292"/>
    </location>
</feature>
<evidence type="ECO:0000256" key="4">
    <source>
        <dbReference type="ARBA" id="ARBA00022741"/>
    </source>
</evidence>
<evidence type="ECO:0000256" key="11">
    <source>
        <dbReference type="RuleBase" id="RU004136"/>
    </source>
</evidence>
<dbReference type="RefSeq" id="WP_136132485.1">
    <property type="nucleotide sequence ID" value="NZ_PDKR01000002.1"/>
</dbReference>
<gene>
    <name evidence="10" type="primary">murF</name>
    <name evidence="15" type="ORF">CRV09_01975</name>
</gene>
<keyword evidence="5 10" id="KW-0067">ATP-binding</keyword>
<dbReference type="GO" id="GO:0005737">
    <property type="term" value="C:cytoplasm"/>
    <property type="evidence" value="ECO:0007669"/>
    <property type="project" value="UniProtKB-SubCell"/>
</dbReference>
<evidence type="ECO:0000256" key="1">
    <source>
        <dbReference type="ARBA" id="ARBA00022490"/>
    </source>
</evidence>
<dbReference type="NCBIfam" id="NF008041">
    <property type="entry name" value="PRK10773.1"/>
    <property type="match status" value="1"/>
</dbReference>
<evidence type="ECO:0000256" key="8">
    <source>
        <dbReference type="ARBA" id="ARBA00023306"/>
    </source>
</evidence>
<dbReference type="PANTHER" id="PTHR43024:SF1">
    <property type="entry name" value="UDP-N-ACETYLMURAMOYL-TRIPEPTIDE--D-ALANYL-D-ALANINE LIGASE"/>
    <property type="match status" value="1"/>
</dbReference>
<dbReference type="NCBIfam" id="TIGR01143">
    <property type="entry name" value="murF"/>
    <property type="match status" value="1"/>
</dbReference>
<dbReference type="UniPathway" id="UPA00219"/>
<dbReference type="Gene3D" id="3.40.1390.10">
    <property type="entry name" value="MurE/MurF, N-terminal domain"/>
    <property type="match status" value="1"/>
</dbReference>
<dbReference type="EMBL" id="PDKR01000002">
    <property type="protein sequence ID" value="PPI88649.1"/>
    <property type="molecule type" value="Genomic_DNA"/>
</dbReference>
<evidence type="ECO:0000256" key="2">
    <source>
        <dbReference type="ARBA" id="ARBA00022598"/>
    </source>
</evidence>
<dbReference type="InterPro" id="IPR051046">
    <property type="entry name" value="MurCDEF_CellWall_CoF430Synth"/>
</dbReference>
<dbReference type="InterPro" id="IPR005863">
    <property type="entry name" value="UDP-N-AcMur_synth"/>
</dbReference>
<dbReference type="SUPFAM" id="SSF53244">
    <property type="entry name" value="MurD-like peptide ligases, peptide-binding domain"/>
    <property type="match status" value="1"/>
</dbReference>
<reference evidence="15 16" key="1">
    <citation type="journal article" date="2018" name="Genome Biol. Evol.">
        <title>Cladogenesis and Genomic Streamlining in Extracellular Endosymbionts of Tropical Stink Bugs.</title>
        <authorList>
            <person name="Otero-Bravo A."/>
            <person name="Goffredi S."/>
            <person name="Sabree Z.L."/>
        </authorList>
    </citation>
    <scope>NUCLEOTIDE SEQUENCE [LARGE SCALE GENOMIC DNA]</scope>
    <source>
        <strain evidence="15 16">SoEO</strain>
    </source>
</reference>
<dbReference type="Gene3D" id="3.40.1190.10">
    <property type="entry name" value="Mur-like, catalytic domain"/>
    <property type="match status" value="1"/>
</dbReference>
<comment type="function">
    <text evidence="10 11">Involved in cell wall formation. Catalyzes the final step in the synthesis of UDP-N-acetylmuramoyl-pentapeptide, the precursor of murein.</text>
</comment>
<dbReference type="InterPro" id="IPR036565">
    <property type="entry name" value="Mur-like_cat_sf"/>
</dbReference>
<protein>
    <recommendedName>
        <fullName evidence="10 11">UDP-N-acetylmuramoyl-tripeptide--D-alanyl-D-alanine ligase</fullName>
        <ecNumber evidence="10 11">6.3.2.10</ecNumber>
    </recommendedName>
    <alternativeName>
        <fullName evidence="10">D-alanyl-D-alanine-adding enzyme</fullName>
    </alternativeName>
</protein>